<reference evidence="2 3" key="1">
    <citation type="submission" date="2021-03" db="EMBL/GenBank/DDBJ databases">
        <title>Sequencing the genomes of 1000 actinobacteria strains.</title>
        <authorList>
            <person name="Klenk H.-P."/>
        </authorList>
    </citation>
    <scope>NUCLEOTIDE SEQUENCE [LARGE SCALE GENOMIC DNA]</scope>
    <source>
        <strain evidence="2 3">DSM 44580</strain>
    </source>
</reference>
<dbReference type="PANTHER" id="PTHR21015:SF22">
    <property type="entry name" value="GLYCOSYLTRANSFERASE"/>
    <property type="match status" value="1"/>
</dbReference>
<dbReference type="SUPFAM" id="SSF53756">
    <property type="entry name" value="UDP-Glycosyltransferase/glycogen phosphorylase"/>
    <property type="match status" value="1"/>
</dbReference>
<dbReference type="Proteomes" id="UP001519363">
    <property type="component" value="Unassembled WGS sequence"/>
</dbReference>
<keyword evidence="3" id="KW-1185">Reference proteome</keyword>
<proteinExistence type="predicted"/>
<dbReference type="CDD" id="cd03784">
    <property type="entry name" value="GT1_Gtf-like"/>
    <property type="match status" value="1"/>
</dbReference>
<comment type="caution">
    <text evidence="2">The sequence shown here is derived from an EMBL/GenBank/DDBJ whole genome shotgun (WGS) entry which is preliminary data.</text>
</comment>
<accession>A0ABS5AFJ2</accession>
<dbReference type="RefSeq" id="WP_307850034.1">
    <property type="nucleotide sequence ID" value="NZ_JAGIOO010000001.1"/>
</dbReference>
<evidence type="ECO:0000313" key="3">
    <source>
        <dbReference type="Proteomes" id="UP001519363"/>
    </source>
</evidence>
<dbReference type="InterPro" id="IPR002213">
    <property type="entry name" value="UDP_glucos_trans"/>
</dbReference>
<sequence>MAAVSRYLFVVPPLAGHTLPTVALGHELAARGHEVAWVGHREVVAPLLPAPELLIPVQRGPDDWLADVVTRSRGLRGPAAFQFLWRDFLIPLARTSLPGVEAAVSAFRPDVLVVDQQALAGGMVARRHGLPWATSATTSAELTDPFALVPKFGTWVREQLAELQQAQQVPVALAERGDLRFSEHLVLAYTTRCLLGAAREYPDHYAFVGPSVGVRAATHDYPWEWLDDRRQHLLVTLGTVDRENGARFLNAVLAAVEPLGHRLQVTIAAPPHLFADVPEHVLVREYVPQLRVLATADAVVCHGGHNTVCESLAQGLPLVVAPIRDDQPIIANQVVEAGAGRRVRFGRVGPAELRESILDVLGFPGYRAAAERIRASFADAGGTAAAADRVEALG</sequence>
<dbReference type="Gene3D" id="3.40.50.2000">
    <property type="entry name" value="Glycogen Phosphorylase B"/>
    <property type="match status" value="2"/>
</dbReference>
<gene>
    <name evidence="2" type="ORF">JOF53_003841</name>
</gene>
<dbReference type="InterPro" id="IPR010610">
    <property type="entry name" value="EryCIII-like_C"/>
</dbReference>
<feature type="domain" description="Erythromycin biosynthesis protein CIII-like C-terminal" evidence="1">
    <location>
        <begin position="253"/>
        <end position="380"/>
    </location>
</feature>
<evidence type="ECO:0000259" key="1">
    <source>
        <dbReference type="Pfam" id="PF06722"/>
    </source>
</evidence>
<evidence type="ECO:0000313" key="2">
    <source>
        <dbReference type="EMBL" id="MBP2474969.1"/>
    </source>
</evidence>
<name>A0ABS5AFJ2_9PSEU</name>
<dbReference type="PANTHER" id="PTHR21015">
    <property type="entry name" value="UDP-N-ACETYLGLUCOSAMINE--N-ACETYLMURAMYL-(PENTAPEPTIDE) PYROPHOSPHORYL-UNDECAPRENOL N-ACETYLGLUCOSAMINE TRANSFERASE 1"/>
    <property type="match status" value="1"/>
</dbReference>
<dbReference type="EMBL" id="JAGIOO010000001">
    <property type="protein sequence ID" value="MBP2474969.1"/>
    <property type="molecule type" value="Genomic_DNA"/>
</dbReference>
<dbReference type="Pfam" id="PF06722">
    <property type="entry name" value="EryCIII-like_C"/>
    <property type="match status" value="1"/>
</dbReference>
<organism evidence="2 3">
    <name type="scientific">Crossiella equi</name>
    <dbReference type="NCBI Taxonomy" id="130796"/>
    <lineage>
        <taxon>Bacteria</taxon>
        <taxon>Bacillati</taxon>
        <taxon>Actinomycetota</taxon>
        <taxon>Actinomycetes</taxon>
        <taxon>Pseudonocardiales</taxon>
        <taxon>Pseudonocardiaceae</taxon>
        <taxon>Crossiella</taxon>
    </lineage>
</organism>
<protein>
    <submittedName>
        <fullName evidence="2">MGT family glycosyltransferase</fullName>
    </submittedName>
</protein>